<feature type="transmembrane region" description="Helical" evidence="7">
    <location>
        <begin position="118"/>
        <end position="143"/>
    </location>
</feature>
<evidence type="ECO:0000256" key="7">
    <source>
        <dbReference type="SAM" id="Phobius"/>
    </source>
</evidence>
<dbReference type="AlphaFoldDB" id="E6QVE9"/>
<reference evidence="9" key="1">
    <citation type="submission" date="2009-10" db="EMBL/GenBank/DDBJ databases">
        <title>Diversity of trophic interactions inside an arsenic-rich microbial ecosystem.</title>
        <authorList>
            <person name="Bertin P.N."/>
            <person name="Heinrich-Salmeron A."/>
            <person name="Pelletier E."/>
            <person name="Goulhen-Chollet F."/>
            <person name="Arsene-Ploetze F."/>
            <person name="Gallien S."/>
            <person name="Calteau A."/>
            <person name="Vallenet D."/>
            <person name="Casiot C."/>
            <person name="Chane-Woon-Ming B."/>
            <person name="Giloteaux L."/>
            <person name="Barakat M."/>
            <person name="Bonnefoy V."/>
            <person name="Bruneel O."/>
            <person name="Chandler M."/>
            <person name="Cleiss J."/>
            <person name="Duran R."/>
            <person name="Elbaz-Poulichet F."/>
            <person name="Fonknechten N."/>
            <person name="Lauga B."/>
            <person name="Mornico D."/>
            <person name="Ortet P."/>
            <person name="Schaeffer C."/>
            <person name="Siguier P."/>
            <person name="Alexander Thil Smith A."/>
            <person name="Van Dorsselaer A."/>
            <person name="Weissenbach J."/>
            <person name="Medigue C."/>
            <person name="Le Paslier D."/>
        </authorList>
    </citation>
    <scope>NUCLEOTIDE SEQUENCE</scope>
</reference>
<comment type="caution">
    <text evidence="9">The sequence shown here is derived from an EMBL/GenBank/DDBJ whole genome shotgun (WGS) entry which is preliminary data.</text>
</comment>
<evidence type="ECO:0000256" key="2">
    <source>
        <dbReference type="ARBA" id="ARBA00005745"/>
    </source>
</evidence>
<accession>E6QVE9</accession>
<dbReference type="GO" id="GO:0005886">
    <property type="term" value="C:plasma membrane"/>
    <property type="evidence" value="ECO:0007669"/>
    <property type="project" value="UniProtKB-SubCell"/>
</dbReference>
<evidence type="ECO:0000259" key="8">
    <source>
        <dbReference type="Pfam" id="PF00482"/>
    </source>
</evidence>
<dbReference type="PANTHER" id="PTHR30012">
    <property type="entry name" value="GENERAL SECRETION PATHWAY PROTEIN"/>
    <property type="match status" value="1"/>
</dbReference>
<organism evidence="9">
    <name type="scientific">mine drainage metagenome</name>
    <dbReference type="NCBI Taxonomy" id="410659"/>
    <lineage>
        <taxon>unclassified sequences</taxon>
        <taxon>metagenomes</taxon>
        <taxon>ecological metagenomes</taxon>
    </lineage>
</organism>
<name>E6QVE9_9ZZZZ</name>
<dbReference type="PANTHER" id="PTHR30012:SF0">
    <property type="entry name" value="TYPE II SECRETION SYSTEM PROTEIN F-RELATED"/>
    <property type="match status" value="1"/>
</dbReference>
<feature type="transmembrane region" description="Helical" evidence="7">
    <location>
        <begin position="177"/>
        <end position="195"/>
    </location>
</feature>
<gene>
    <name evidence="9" type="ORF">CARN7_2035</name>
</gene>
<evidence type="ECO:0000256" key="6">
    <source>
        <dbReference type="ARBA" id="ARBA00023136"/>
    </source>
</evidence>
<sequence>MINKSAIVAIFHPAAQGLSWLIREKLYRHLSTQITNGVPTDIAFVSFRKRLRRAHQIKACAMIAEVEHRMQDGATMAEALKPWIPLDEYGVVGAGELSGGLPRSLDLIIESRRRMTRVYMAFNAALVNPAIYAALTFGMLWVIGKFVTPELENSLPKSKAHGMVYTLYATGDFVTSWWVLIPLLAGIVIIVAYVWSLPQWTGKYRITAERLFPYAFYRDMQGYLWLMGFAQLLCAGLPDTAILERQKNQGSPWLRERLWAYWFRMSNGANLPDALLERGKYGLPAFGFPNPDIVDDIESLAGFPDFPEKITVLAMQWAHELEEKTLMAAKSFGRAMEMLMYGLMGLLMVAINELSSQLSMVHGG</sequence>
<protein>
    <submittedName>
        <fullName evidence="9">Putative Type II secretion system protein</fullName>
    </submittedName>
</protein>
<comment type="subcellular location">
    <subcellularLocation>
        <location evidence="1">Cell membrane</location>
        <topology evidence="1">Multi-pass membrane protein</topology>
    </subcellularLocation>
</comment>
<dbReference type="InterPro" id="IPR042094">
    <property type="entry name" value="T2SS_GspF_sf"/>
</dbReference>
<dbReference type="Gene3D" id="1.20.81.30">
    <property type="entry name" value="Type II secretion system (T2SS), domain F"/>
    <property type="match status" value="1"/>
</dbReference>
<evidence type="ECO:0000256" key="5">
    <source>
        <dbReference type="ARBA" id="ARBA00022989"/>
    </source>
</evidence>
<feature type="transmembrane region" description="Helical" evidence="7">
    <location>
        <begin position="332"/>
        <end position="351"/>
    </location>
</feature>
<keyword evidence="4 7" id="KW-0812">Transmembrane</keyword>
<comment type="similarity">
    <text evidence="2">Belongs to the GSP F family.</text>
</comment>
<proteinExistence type="inferred from homology"/>
<evidence type="ECO:0000313" key="9">
    <source>
        <dbReference type="EMBL" id="CBI11222.1"/>
    </source>
</evidence>
<keyword evidence="6 7" id="KW-0472">Membrane</keyword>
<feature type="domain" description="Type II secretion system protein GspF" evidence="8">
    <location>
        <begin position="27"/>
        <end position="149"/>
    </location>
</feature>
<evidence type="ECO:0000256" key="4">
    <source>
        <dbReference type="ARBA" id="ARBA00022692"/>
    </source>
</evidence>
<dbReference type="InterPro" id="IPR018076">
    <property type="entry name" value="T2SS_GspF_dom"/>
</dbReference>
<keyword evidence="5 7" id="KW-1133">Transmembrane helix</keyword>
<evidence type="ECO:0000256" key="3">
    <source>
        <dbReference type="ARBA" id="ARBA00022475"/>
    </source>
</evidence>
<dbReference type="InterPro" id="IPR003004">
    <property type="entry name" value="GspF/PilC"/>
</dbReference>
<dbReference type="EMBL" id="CABR01000128">
    <property type="protein sequence ID" value="CBI11222.1"/>
    <property type="molecule type" value="Genomic_DNA"/>
</dbReference>
<evidence type="ECO:0000256" key="1">
    <source>
        <dbReference type="ARBA" id="ARBA00004651"/>
    </source>
</evidence>
<keyword evidence="3" id="KW-1003">Cell membrane</keyword>
<dbReference type="Pfam" id="PF00482">
    <property type="entry name" value="T2SSF"/>
    <property type="match status" value="1"/>
</dbReference>